<evidence type="ECO:0000256" key="1">
    <source>
        <dbReference type="SAM" id="Phobius"/>
    </source>
</evidence>
<sequence length="48" mass="5712">MVQTMLPKSLRAMKFYFTTVYQEIWVGVALTAYVYYKISYGCRLHNLL</sequence>
<dbReference type="InterPro" id="IPR012574">
    <property type="entry name" value="ATP5MJ"/>
</dbReference>
<proteinExistence type="predicted"/>
<evidence type="ECO:0008006" key="4">
    <source>
        <dbReference type="Google" id="ProtNLM"/>
    </source>
</evidence>
<protein>
    <recommendedName>
        <fullName evidence="4">68MP protein</fullName>
    </recommendedName>
</protein>
<dbReference type="Ensembl" id="ENSACCT00020022578.1">
    <property type="protein sequence ID" value="ENSACCP00020021620.1"/>
    <property type="gene ID" value="ENSACCG00020014880.1"/>
</dbReference>
<dbReference type="Pfam" id="PF08039">
    <property type="entry name" value="Mit_proteolip"/>
    <property type="match status" value="1"/>
</dbReference>
<dbReference type="PANTHER" id="PTHR15233:SF1">
    <property type="entry name" value="ATP SYNTHASE SUBUNIT ATP5MJ, MITOCHONDRIAL"/>
    <property type="match status" value="1"/>
</dbReference>
<name>A0A663F9U1_AQUCH</name>
<keyword evidence="3" id="KW-1185">Reference proteome</keyword>
<evidence type="ECO:0000313" key="3">
    <source>
        <dbReference type="Proteomes" id="UP000472275"/>
    </source>
</evidence>
<feature type="transmembrane region" description="Helical" evidence="1">
    <location>
        <begin position="15"/>
        <end position="36"/>
    </location>
</feature>
<reference evidence="2" key="1">
    <citation type="submission" date="2025-08" db="UniProtKB">
        <authorList>
            <consortium name="Ensembl"/>
        </authorList>
    </citation>
    <scope>IDENTIFICATION</scope>
</reference>
<evidence type="ECO:0000313" key="2">
    <source>
        <dbReference type="Ensembl" id="ENSACCP00020021620.1"/>
    </source>
</evidence>
<keyword evidence="1" id="KW-0472">Membrane</keyword>
<dbReference type="InParanoid" id="A0A663F9U1"/>
<dbReference type="FunCoup" id="A0A663F9U1">
    <property type="interactions" value="221"/>
</dbReference>
<dbReference type="Proteomes" id="UP000472275">
    <property type="component" value="Chromosome 2"/>
</dbReference>
<dbReference type="GO" id="GO:0005739">
    <property type="term" value="C:mitochondrion"/>
    <property type="evidence" value="ECO:0007669"/>
    <property type="project" value="InterPro"/>
</dbReference>
<dbReference type="PANTHER" id="PTHR15233">
    <property type="entry name" value="MITOCHONDRIAL PROTEOLIPID"/>
    <property type="match status" value="1"/>
</dbReference>
<reference evidence="2" key="2">
    <citation type="submission" date="2025-09" db="UniProtKB">
        <authorList>
            <consortium name="Ensembl"/>
        </authorList>
    </citation>
    <scope>IDENTIFICATION</scope>
</reference>
<organism evidence="2 3">
    <name type="scientific">Aquila chrysaetos chrysaetos</name>
    <dbReference type="NCBI Taxonomy" id="223781"/>
    <lineage>
        <taxon>Eukaryota</taxon>
        <taxon>Metazoa</taxon>
        <taxon>Chordata</taxon>
        <taxon>Craniata</taxon>
        <taxon>Vertebrata</taxon>
        <taxon>Euteleostomi</taxon>
        <taxon>Archelosauria</taxon>
        <taxon>Archosauria</taxon>
        <taxon>Dinosauria</taxon>
        <taxon>Saurischia</taxon>
        <taxon>Theropoda</taxon>
        <taxon>Coelurosauria</taxon>
        <taxon>Aves</taxon>
        <taxon>Neognathae</taxon>
        <taxon>Neoaves</taxon>
        <taxon>Telluraves</taxon>
        <taxon>Accipitrimorphae</taxon>
        <taxon>Accipitriformes</taxon>
        <taxon>Accipitridae</taxon>
        <taxon>Accipitrinae</taxon>
        <taxon>Aquila</taxon>
    </lineage>
</organism>
<accession>A0A663F9U1</accession>
<keyword evidence="1" id="KW-0812">Transmembrane</keyword>
<dbReference type="GeneTree" id="ENSGT01030000235387"/>
<dbReference type="AlphaFoldDB" id="A0A663F9U1"/>
<keyword evidence="1" id="KW-1133">Transmembrane helix</keyword>